<evidence type="ECO:0000313" key="3">
    <source>
        <dbReference type="Proteomes" id="UP000614469"/>
    </source>
</evidence>
<protein>
    <submittedName>
        <fullName evidence="2">Uncharacterized protein</fullName>
    </submittedName>
</protein>
<feature type="transmembrane region" description="Helical" evidence="1">
    <location>
        <begin position="51"/>
        <end position="71"/>
    </location>
</feature>
<comment type="caution">
    <text evidence="2">The sequence shown here is derived from an EMBL/GenBank/DDBJ whole genome shotgun (WGS) entry which is preliminary data.</text>
</comment>
<feature type="transmembrane region" description="Helical" evidence="1">
    <location>
        <begin position="92"/>
        <end position="113"/>
    </location>
</feature>
<keyword evidence="1" id="KW-0812">Transmembrane</keyword>
<evidence type="ECO:0000256" key="1">
    <source>
        <dbReference type="SAM" id="Phobius"/>
    </source>
</evidence>
<gene>
    <name evidence="2" type="ORF">H8E29_13190</name>
</gene>
<feature type="transmembrane region" description="Helical" evidence="1">
    <location>
        <begin position="147"/>
        <end position="165"/>
    </location>
</feature>
<name>A0A8J6NK33_9CHLR</name>
<reference evidence="2 3" key="1">
    <citation type="submission" date="2020-08" db="EMBL/GenBank/DDBJ databases">
        <title>Bridging the membrane lipid divide: bacteria of the FCB group superphylum have the potential to synthesize archaeal ether lipids.</title>
        <authorList>
            <person name="Villanueva L."/>
            <person name="Von Meijenfeldt F.A.B."/>
            <person name="Westbye A.B."/>
            <person name="Yadav S."/>
            <person name="Hopmans E.C."/>
            <person name="Dutilh B.E."/>
            <person name="Sinninghe Damste J.S."/>
        </authorList>
    </citation>
    <scope>NUCLEOTIDE SEQUENCE [LARGE SCALE GENOMIC DNA]</scope>
    <source>
        <strain evidence="2">NIOZ-UU36</strain>
    </source>
</reference>
<keyword evidence="1" id="KW-1133">Transmembrane helix</keyword>
<feature type="transmembrane region" description="Helical" evidence="1">
    <location>
        <begin position="119"/>
        <end position="140"/>
    </location>
</feature>
<sequence length="199" mass="21412">MTLQSISWGATILLLVTTLSILLIRDWRWSLTLLAAQYIGIFWLTQLHWTISMAAVKLVTGWMAATILGITRSAHNPKFAAAPYRSWPEGRFFRILAALLAFLVVLSAAPGVVQLLPGIGFPEVTSSLILMTMGLLLLGLTIQPLRVVIGLLTVLAGFEILYAAVETSTLVAALLAVINLGLALVGSYLLTAGLEELEA</sequence>
<organism evidence="2 3">
    <name type="scientific">Candidatus Desulfolinea nitratireducens</name>
    <dbReference type="NCBI Taxonomy" id="2841698"/>
    <lineage>
        <taxon>Bacteria</taxon>
        <taxon>Bacillati</taxon>
        <taxon>Chloroflexota</taxon>
        <taxon>Anaerolineae</taxon>
        <taxon>Anaerolineales</taxon>
        <taxon>Anaerolineales incertae sedis</taxon>
        <taxon>Candidatus Desulfolinea</taxon>
    </lineage>
</organism>
<feature type="transmembrane region" description="Helical" evidence="1">
    <location>
        <begin position="6"/>
        <end position="24"/>
    </location>
</feature>
<feature type="transmembrane region" description="Helical" evidence="1">
    <location>
        <begin position="171"/>
        <end position="190"/>
    </location>
</feature>
<proteinExistence type="predicted"/>
<evidence type="ECO:0000313" key="2">
    <source>
        <dbReference type="EMBL" id="MBC8336215.1"/>
    </source>
</evidence>
<accession>A0A8J6NK33</accession>
<dbReference type="EMBL" id="JACNJN010000147">
    <property type="protein sequence ID" value="MBC8336215.1"/>
    <property type="molecule type" value="Genomic_DNA"/>
</dbReference>
<dbReference type="Proteomes" id="UP000614469">
    <property type="component" value="Unassembled WGS sequence"/>
</dbReference>
<dbReference type="AlphaFoldDB" id="A0A8J6NK33"/>
<keyword evidence="1" id="KW-0472">Membrane</keyword>